<feature type="region of interest" description="Disordered" evidence="1">
    <location>
        <begin position="47"/>
        <end position="83"/>
    </location>
</feature>
<dbReference type="InterPro" id="IPR032710">
    <property type="entry name" value="NTF2-like_dom_sf"/>
</dbReference>
<accession>A0AAN9U7C1</accession>
<dbReference type="Proteomes" id="UP001320245">
    <property type="component" value="Unassembled WGS sequence"/>
</dbReference>
<keyword evidence="3" id="KW-1185">Reference proteome</keyword>
<dbReference type="AlphaFoldDB" id="A0AAN9U7C1"/>
<name>A0AAN9U7C1_9PEZI</name>
<protein>
    <submittedName>
        <fullName evidence="2">Uncharacterized protein</fullName>
    </submittedName>
</protein>
<proteinExistence type="predicted"/>
<sequence length="194" mass="20869">MTAIDAQLAEEVKAIKALIQSFFDAINAADTKALQSHFAPSADLTIIRQDPPLPHGAPGSPGAGAATRAEEEEEEEKEKEERLTVVTRTTIEKFVKLLDDDKKRREGRPGPVPVLRETPDLDATAVRVDALFAAAWGPFEVTFDGVLHHYGTIVYTLGRVGAGARGEGWRVEGLTQSYRRTPGWPGGGEGPGAV</sequence>
<dbReference type="SUPFAM" id="SSF54427">
    <property type="entry name" value="NTF2-like"/>
    <property type="match status" value="1"/>
</dbReference>
<feature type="compositionally biased region" description="Low complexity" evidence="1">
    <location>
        <begin position="56"/>
        <end position="66"/>
    </location>
</feature>
<evidence type="ECO:0000313" key="3">
    <source>
        <dbReference type="Proteomes" id="UP001320245"/>
    </source>
</evidence>
<reference evidence="2 3" key="1">
    <citation type="journal article" date="2023" name="PLoS ONE">
        <title>Cytospora paraplurivora sp. nov. isolated from orchards with fruit tree decline syndrome in Ontario, Canada.</title>
        <authorList>
            <person name="Ilyukhin E."/>
            <person name="Nguyen H.D.T."/>
            <person name="Castle A.J."/>
            <person name="Ellouze W."/>
        </authorList>
    </citation>
    <scope>NUCLEOTIDE SEQUENCE [LARGE SCALE GENOMIC DNA]</scope>
    <source>
        <strain evidence="2 3">FDS-564</strain>
    </source>
</reference>
<evidence type="ECO:0000256" key="1">
    <source>
        <dbReference type="SAM" id="MobiDB-lite"/>
    </source>
</evidence>
<gene>
    <name evidence="2" type="ORF">SLS53_005868</name>
</gene>
<organism evidence="2 3">
    <name type="scientific">Cytospora paraplurivora</name>
    <dbReference type="NCBI Taxonomy" id="2898453"/>
    <lineage>
        <taxon>Eukaryota</taxon>
        <taxon>Fungi</taxon>
        <taxon>Dikarya</taxon>
        <taxon>Ascomycota</taxon>
        <taxon>Pezizomycotina</taxon>
        <taxon>Sordariomycetes</taxon>
        <taxon>Sordariomycetidae</taxon>
        <taxon>Diaporthales</taxon>
        <taxon>Cytosporaceae</taxon>
        <taxon>Cytospora</taxon>
    </lineage>
</organism>
<comment type="caution">
    <text evidence="2">The sequence shown here is derived from an EMBL/GenBank/DDBJ whole genome shotgun (WGS) entry which is preliminary data.</text>
</comment>
<dbReference type="EMBL" id="JAJSPL020000023">
    <property type="protein sequence ID" value="KAK7739230.1"/>
    <property type="molecule type" value="Genomic_DNA"/>
</dbReference>
<evidence type="ECO:0000313" key="2">
    <source>
        <dbReference type="EMBL" id="KAK7739230.1"/>
    </source>
</evidence>
<dbReference type="Gene3D" id="3.10.450.50">
    <property type="match status" value="1"/>
</dbReference>